<sequence length="135" mass="15296">MAAFISWNCRGFMNKSSELKDIINKHNPACIALQETYLTTDKHYLRNYEIFSKHHIQDHSSGGVALLAASHISSMTLNLNTNLQAVAIRIQMPLRGSSSIDVTGFTTPRYPSVYFSFRLFLPLSFLLFSSFPRGY</sequence>
<dbReference type="OrthoDB" id="6461748at2759"/>
<dbReference type="AlphaFoldDB" id="A0A4Y2DAG3"/>
<keyword evidence="3" id="KW-1185">Reference proteome</keyword>
<protein>
    <recommendedName>
        <fullName evidence="1">Endonuclease/exonuclease/phosphatase domain-containing protein</fullName>
    </recommendedName>
</protein>
<dbReference type="Pfam" id="PF03372">
    <property type="entry name" value="Exo_endo_phos"/>
    <property type="match status" value="1"/>
</dbReference>
<comment type="caution">
    <text evidence="2">The sequence shown here is derived from an EMBL/GenBank/DDBJ whole genome shotgun (WGS) entry which is preliminary data.</text>
</comment>
<proteinExistence type="predicted"/>
<accession>A0A4Y2DAG3</accession>
<evidence type="ECO:0000313" key="2">
    <source>
        <dbReference type="EMBL" id="GBM13229.1"/>
    </source>
</evidence>
<dbReference type="EMBL" id="BGPR01088915">
    <property type="protein sequence ID" value="GBM13229.1"/>
    <property type="molecule type" value="Genomic_DNA"/>
</dbReference>
<dbReference type="InterPro" id="IPR005135">
    <property type="entry name" value="Endo/exonuclease/phosphatase"/>
</dbReference>
<gene>
    <name evidence="2" type="ORF">AVEN_259136_1</name>
</gene>
<dbReference type="Gene3D" id="3.60.10.10">
    <property type="entry name" value="Endonuclease/exonuclease/phosphatase"/>
    <property type="match status" value="1"/>
</dbReference>
<organism evidence="2 3">
    <name type="scientific">Araneus ventricosus</name>
    <name type="common">Orbweaver spider</name>
    <name type="synonym">Epeira ventricosa</name>
    <dbReference type="NCBI Taxonomy" id="182803"/>
    <lineage>
        <taxon>Eukaryota</taxon>
        <taxon>Metazoa</taxon>
        <taxon>Ecdysozoa</taxon>
        <taxon>Arthropoda</taxon>
        <taxon>Chelicerata</taxon>
        <taxon>Arachnida</taxon>
        <taxon>Araneae</taxon>
        <taxon>Araneomorphae</taxon>
        <taxon>Entelegynae</taxon>
        <taxon>Araneoidea</taxon>
        <taxon>Araneidae</taxon>
        <taxon>Araneus</taxon>
    </lineage>
</organism>
<dbReference type="GO" id="GO:0003824">
    <property type="term" value="F:catalytic activity"/>
    <property type="evidence" value="ECO:0007669"/>
    <property type="project" value="InterPro"/>
</dbReference>
<feature type="domain" description="Endonuclease/exonuclease/phosphatase" evidence="1">
    <location>
        <begin position="5"/>
        <end position="104"/>
    </location>
</feature>
<dbReference type="InterPro" id="IPR036691">
    <property type="entry name" value="Endo/exonu/phosph_ase_sf"/>
</dbReference>
<reference evidence="2 3" key="1">
    <citation type="journal article" date="2019" name="Sci. Rep.">
        <title>Orb-weaving spider Araneus ventricosus genome elucidates the spidroin gene catalogue.</title>
        <authorList>
            <person name="Kono N."/>
            <person name="Nakamura H."/>
            <person name="Ohtoshi R."/>
            <person name="Moran D.A.P."/>
            <person name="Shinohara A."/>
            <person name="Yoshida Y."/>
            <person name="Fujiwara M."/>
            <person name="Mori M."/>
            <person name="Tomita M."/>
            <person name="Arakawa K."/>
        </authorList>
    </citation>
    <scope>NUCLEOTIDE SEQUENCE [LARGE SCALE GENOMIC DNA]</scope>
</reference>
<name>A0A4Y2DAG3_ARAVE</name>
<dbReference type="Proteomes" id="UP000499080">
    <property type="component" value="Unassembled WGS sequence"/>
</dbReference>
<evidence type="ECO:0000259" key="1">
    <source>
        <dbReference type="Pfam" id="PF03372"/>
    </source>
</evidence>
<dbReference type="SUPFAM" id="SSF56219">
    <property type="entry name" value="DNase I-like"/>
    <property type="match status" value="1"/>
</dbReference>
<evidence type="ECO:0000313" key="3">
    <source>
        <dbReference type="Proteomes" id="UP000499080"/>
    </source>
</evidence>